<dbReference type="Proteomes" id="UP001216907">
    <property type="component" value="Unassembled WGS sequence"/>
</dbReference>
<feature type="transmembrane region" description="Helical" evidence="3">
    <location>
        <begin position="138"/>
        <end position="156"/>
    </location>
</feature>
<evidence type="ECO:0000259" key="4">
    <source>
        <dbReference type="Pfam" id="PF13435"/>
    </source>
</evidence>
<evidence type="ECO:0000313" key="6">
    <source>
        <dbReference type="Proteomes" id="UP001216907"/>
    </source>
</evidence>
<evidence type="ECO:0000256" key="1">
    <source>
        <dbReference type="PROSITE-ProRule" id="PRU00339"/>
    </source>
</evidence>
<dbReference type="Pfam" id="PF13435">
    <property type="entry name" value="Cytochrome_C554"/>
    <property type="match status" value="1"/>
</dbReference>
<dbReference type="SUPFAM" id="SSF81901">
    <property type="entry name" value="HCP-like"/>
    <property type="match status" value="1"/>
</dbReference>
<keyword evidence="3" id="KW-1133">Transmembrane helix</keyword>
<feature type="compositionally biased region" description="Basic and acidic residues" evidence="2">
    <location>
        <begin position="1031"/>
        <end position="1040"/>
    </location>
</feature>
<feature type="region of interest" description="Disordered" evidence="2">
    <location>
        <begin position="870"/>
        <end position="892"/>
    </location>
</feature>
<dbReference type="InterPro" id="IPR011990">
    <property type="entry name" value="TPR-like_helical_dom_sf"/>
</dbReference>
<dbReference type="Gene3D" id="1.25.40.10">
    <property type="entry name" value="Tetratricopeptide repeat domain"/>
    <property type="match status" value="1"/>
</dbReference>
<sequence length="1040" mass="114712">MSTPTATPRDRAGRVYKPAIGPKLRPLLWAILIAFALLAANGFYLSTVTGLTWYTGSTQQTYFYFLMAILHVVVGLLLVVPFVVFGFAHLATSWKRPNKSAVNFGLALLGVGIVVLISGFMLVRIGGFEIRDVRIRNMGYWAHVAAPFFAVALYVKHRLAGPRIRWEWARRFAIPVVGFAAIMGVLHFQDPRTFGERGPKSGKQYFYPSEAVTANGKFIPAETLMMDRYCLDCHKDAYDGWFHSSHRLSSFNNKAYMTSVRETRKVSMERDGSTQAARWCAGCHDPVPFFSGQFDDPDYDDVNDPTAHAGITCTVCHVITNVNNTRGNAAYTIEEPQHYPFAFSDDPVLKWINGALIKAKPEMHKKTFLKPIIRSAEFCSTCHKVGLPFALNEYKDFVRGQDHYTPYLTSGVSGHGARSFYYPPVAKTNCAECHMELKESNDFGAQDFASKGGRQIHDHKFLAANTALPRFQGDEQTVKDQQKYLTEKKARIDLFALREGGSIDGAFLGPLRPEVPTLKPGGKYLVEAVVRTVGVGHPLTQGTVDSNEIWVELIARDGDRIVGRSGGIGEDGSVDPYSHFINVYMLDRHGKRIDRRNPQDIFVPLYNKQIPPGAGQVVHFGLEVPPGTSGPITLEARLNYRKFDKIYMDFLFGKGEGPKLPITLIAKDTVKLPVAGGPAVTNEPSPIQETWQRWNDYGIGLLLEGTEKGGQKGELKQAEPIFRKVADLGKADGWVNLARVYQREGRVPEALEALEKAAKHKEPAAPWTINWLSGKINVLNGMLDEAVANFEAVLATRVPERKFDFSLDYVVVNDLAQACYNRSRIEPVDGDQRKVWLKKAIAAYHRSVKIEAEDFSSHYGLGLAFGDPAWGPRPAEPDAPTEPVDPESLSKQVPGIADANAPAAARKEMALKLAADVSRYVKGPRPKFQSRLEPLYEVTDGLAQAWEQAGDPEVQAAIGRVLEVGHKALHERLKPDETAEGRAFAIARGDNPAANMNAQSIVIHPLHRPGAPGIDPAAAATPPTAAATEARPARLEESGQ</sequence>
<keyword evidence="1" id="KW-0802">TPR repeat</keyword>
<dbReference type="SUPFAM" id="SSF48695">
    <property type="entry name" value="Multiheme cytochromes"/>
    <property type="match status" value="1"/>
</dbReference>
<feature type="transmembrane region" description="Helical" evidence="3">
    <location>
        <begin position="27"/>
        <end position="44"/>
    </location>
</feature>
<dbReference type="Gene3D" id="1.10.1130.10">
    <property type="entry name" value="Flavocytochrome C3, Chain A"/>
    <property type="match status" value="1"/>
</dbReference>
<comment type="caution">
    <text evidence="5">The sequence shown here is derived from an EMBL/GenBank/DDBJ whole genome shotgun (WGS) entry which is preliminary data.</text>
</comment>
<keyword evidence="6" id="KW-1185">Reference proteome</keyword>
<dbReference type="PROSITE" id="PS50005">
    <property type="entry name" value="TPR"/>
    <property type="match status" value="1"/>
</dbReference>
<proteinExistence type="predicted"/>
<organism evidence="5 6">
    <name type="scientific">Paludisphaera mucosa</name>
    <dbReference type="NCBI Taxonomy" id="3030827"/>
    <lineage>
        <taxon>Bacteria</taxon>
        <taxon>Pseudomonadati</taxon>
        <taxon>Planctomycetota</taxon>
        <taxon>Planctomycetia</taxon>
        <taxon>Isosphaerales</taxon>
        <taxon>Isosphaeraceae</taxon>
        <taxon>Paludisphaera</taxon>
    </lineage>
</organism>
<evidence type="ECO:0000313" key="5">
    <source>
        <dbReference type="EMBL" id="MDG3002673.1"/>
    </source>
</evidence>
<gene>
    <name evidence="5" type="ORF">PZE19_02640</name>
</gene>
<feature type="repeat" description="TPR" evidence="1">
    <location>
        <begin position="731"/>
        <end position="764"/>
    </location>
</feature>
<evidence type="ECO:0000256" key="3">
    <source>
        <dbReference type="SAM" id="Phobius"/>
    </source>
</evidence>
<dbReference type="InterPro" id="IPR019734">
    <property type="entry name" value="TPR_rpt"/>
</dbReference>
<feature type="region of interest" description="Disordered" evidence="2">
    <location>
        <begin position="1006"/>
        <end position="1040"/>
    </location>
</feature>
<name>A0ABT6F519_9BACT</name>
<feature type="compositionally biased region" description="Low complexity" evidence="2">
    <location>
        <begin position="1008"/>
        <end position="1030"/>
    </location>
</feature>
<feature type="transmembrane region" description="Helical" evidence="3">
    <location>
        <begin position="168"/>
        <end position="188"/>
    </location>
</feature>
<evidence type="ECO:0000256" key="2">
    <source>
        <dbReference type="SAM" id="MobiDB-lite"/>
    </source>
</evidence>
<accession>A0ABT6F519</accession>
<protein>
    <submittedName>
        <fullName evidence="5">Multiheme c-type cytochrome</fullName>
    </submittedName>
</protein>
<feature type="domain" description="Cytochrome c-552/4" evidence="4">
    <location>
        <begin position="230"/>
        <end position="317"/>
    </location>
</feature>
<feature type="transmembrane region" description="Helical" evidence="3">
    <location>
        <begin position="102"/>
        <end position="126"/>
    </location>
</feature>
<keyword evidence="3" id="KW-0472">Membrane</keyword>
<reference evidence="5 6" key="1">
    <citation type="submission" date="2023-03" db="EMBL/GenBank/DDBJ databases">
        <title>Paludisphaera mucosa sp. nov. a novel planctomycete from northern fen.</title>
        <authorList>
            <person name="Ivanova A."/>
        </authorList>
    </citation>
    <scope>NUCLEOTIDE SEQUENCE [LARGE SCALE GENOMIC DNA]</scope>
    <source>
        <strain evidence="5 6">Pla2</strain>
    </source>
</reference>
<dbReference type="InterPro" id="IPR023155">
    <property type="entry name" value="Cyt_c-552/4"/>
</dbReference>
<keyword evidence="3" id="KW-0812">Transmembrane</keyword>
<feature type="transmembrane region" description="Helical" evidence="3">
    <location>
        <begin position="64"/>
        <end position="90"/>
    </location>
</feature>
<dbReference type="EMBL" id="JARRAG010000001">
    <property type="protein sequence ID" value="MDG3002673.1"/>
    <property type="molecule type" value="Genomic_DNA"/>
</dbReference>
<dbReference type="RefSeq" id="WP_277859037.1">
    <property type="nucleotide sequence ID" value="NZ_JARRAG010000001.1"/>
</dbReference>
<dbReference type="InterPro" id="IPR036280">
    <property type="entry name" value="Multihaem_cyt_sf"/>
</dbReference>